<dbReference type="AlphaFoldDB" id="A0A6M0RC39"/>
<accession>A0A6M0RC39</accession>
<evidence type="ECO:0000313" key="2">
    <source>
        <dbReference type="Proteomes" id="UP000473885"/>
    </source>
</evidence>
<dbReference type="EMBL" id="SXDP01000013">
    <property type="protein sequence ID" value="NEZ47804.1"/>
    <property type="molecule type" value="Genomic_DNA"/>
</dbReference>
<keyword evidence="2" id="KW-1185">Reference proteome</keyword>
<dbReference type="Proteomes" id="UP000473885">
    <property type="component" value="Unassembled WGS sequence"/>
</dbReference>
<name>A0A6M0RC39_9CLOT</name>
<reference evidence="1 2" key="1">
    <citation type="submission" date="2019-04" db="EMBL/GenBank/DDBJ databases">
        <title>Genome sequencing of Clostridium botulinum Groups I-IV and Clostridium butyricum.</title>
        <authorList>
            <person name="Brunt J."/>
            <person name="Van Vliet A.H.M."/>
            <person name="Stringer S.C."/>
            <person name="Carter A.T."/>
            <person name="Peck M.W."/>
        </authorList>
    </citation>
    <scope>NUCLEOTIDE SEQUENCE [LARGE SCALE GENOMIC DNA]</scope>
    <source>
        <strain evidence="1 2">IFR 18/094</strain>
    </source>
</reference>
<sequence length="96" mass="11242">MSLFKEDRMKSKEQLNISSKFKITKVVDIEDATHWIPTYDENIPMNSAVTVGGKYRLVYDKFEDEDCIIDDDGHLSLIYLCHNGDFVKMEEVIYEE</sequence>
<comment type="caution">
    <text evidence="1">The sequence shown here is derived from an EMBL/GenBank/DDBJ whole genome shotgun (WGS) entry which is preliminary data.</text>
</comment>
<evidence type="ECO:0000313" key="1">
    <source>
        <dbReference type="EMBL" id="NEZ47804.1"/>
    </source>
</evidence>
<proteinExistence type="predicted"/>
<dbReference type="RefSeq" id="WP_163249695.1">
    <property type="nucleotide sequence ID" value="NZ_SXDP01000013.1"/>
</dbReference>
<protein>
    <submittedName>
        <fullName evidence="1">Uncharacterized protein</fullName>
    </submittedName>
</protein>
<organism evidence="1 2">
    <name type="scientific">Clostridium niameyense</name>
    <dbReference type="NCBI Taxonomy" id="1622073"/>
    <lineage>
        <taxon>Bacteria</taxon>
        <taxon>Bacillati</taxon>
        <taxon>Bacillota</taxon>
        <taxon>Clostridia</taxon>
        <taxon>Eubacteriales</taxon>
        <taxon>Clostridiaceae</taxon>
        <taxon>Clostridium</taxon>
    </lineage>
</organism>
<gene>
    <name evidence="1" type="ORF">FDF74_11490</name>
</gene>